<feature type="region of interest" description="Disordered" evidence="5">
    <location>
        <begin position="1"/>
        <end position="222"/>
    </location>
</feature>
<dbReference type="OMA" id="GRDNDKG"/>
<sequence>MDDDVEALLEAPFRKIPPMEPRDEREASSKGKRSSRDTDGTRDENKRPRHSRDDDGRRHRSRSDDGERERSPRPDREKDTRDKSSRENGEHSSSSRKDREKTEKSDRGDKNERAERGERSERRSEKGERSERSERERDRDRDRRRDDERRDRDSRRDRDRDDDRRRDRDKSRERRRSKSGDRDRDRRDRSRDRHRSRSSNRDRRDRESSSRTKSPSPMLSDIDRDKRTVFCMQLAARLRTRELADFFSPVGKVRDVKIITDRNSRRSKGVGYVEFYDEGSAQRAVTMSGQKLLGIPIIVQPSEAEKNLAAEMAAKAAMEKSDINYQRLYVGNINFNLSSDDVKHVFEAIGPVDSVSLQFDSDVGKSKGYAFVHFRRPEDAKRALEQMNGFELAGRQLKVGLSDKALGVTGIVGGGLDGSNLKMDDGETLGFNLNSQTRVALMAKLAREALPLPPPPVAAPPLIEPSSCILLTNMFNPEEETGETWEKEIEEDVRDECSKFGSIVHISVDKNSMGHVYLKFQSVVNAQAAIASLNGRWFSSKQISATFINPAVYNQKFGL</sequence>
<evidence type="ECO:0000256" key="2">
    <source>
        <dbReference type="ARBA" id="ARBA00022737"/>
    </source>
</evidence>
<dbReference type="EMBL" id="KQ965794">
    <property type="protein sequence ID" value="KXS11947.1"/>
    <property type="molecule type" value="Genomic_DNA"/>
</dbReference>
<dbReference type="Proteomes" id="UP000070544">
    <property type="component" value="Unassembled WGS sequence"/>
</dbReference>
<dbReference type="InterPro" id="IPR035979">
    <property type="entry name" value="RBD_domain_sf"/>
</dbReference>
<dbReference type="Pfam" id="PF15519">
    <property type="entry name" value="RBM39linker"/>
    <property type="match status" value="1"/>
</dbReference>
<dbReference type="InterPro" id="IPR029123">
    <property type="entry name" value="RBM39_linker"/>
</dbReference>
<reference evidence="7 8" key="1">
    <citation type="journal article" date="2015" name="Genome Biol. Evol.">
        <title>Phylogenomic analyses indicate that early fungi evolved digesting cell walls of algal ancestors of land plants.</title>
        <authorList>
            <person name="Chang Y."/>
            <person name="Wang S."/>
            <person name="Sekimoto S."/>
            <person name="Aerts A.L."/>
            <person name="Choi C."/>
            <person name="Clum A."/>
            <person name="LaButti K.M."/>
            <person name="Lindquist E.A."/>
            <person name="Yee Ngan C."/>
            <person name="Ohm R.A."/>
            <person name="Salamov A.A."/>
            <person name="Grigoriev I.V."/>
            <person name="Spatafora J.W."/>
            <person name="Berbee M.L."/>
        </authorList>
    </citation>
    <scope>NUCLEOTIDE SEQUENCE [LARGE SCALE GENOMIC DNA]</scope>
    <source>
        <strain evidence="7 8">JEL478</strain>
    </source>
</reference>
<dbReference type="CDD" id="cd12285">
    <property type="entry name" value="RRM3_RBM39_like"/>
    <property type="match status" value="1"/>
</dbReference>
<dbReference type="GO" id="GO:0003723">
    <property type="term" value="F:RNA binding"/>
    <property type="evidence" value="ECO:0007669"/>
    <property type="project" value="UniProtKB-UniRule"/>
</dbReference>
<dbReference type="GO" id="GO:0005681">
    <property type="term" value="C:spliceosomal complex"/>
    <property type="evidence" value="ECO:0007669"/>
    <property type="project" value="EnsemblFungi"/>
</dbReference>
<evidence type="ECO:0000313" key="7">
    <source>
        <dbReference type="EMBL" id="KXS11947.1"/>
    </source>
</evidence>
<organism evidence="7 8">
    <name type="scientific">Gonapodya prolifera (strain JEL478)</name>
    <name type="common">Monoblepharis prolifera</name>
    <dbReference type="NCBI Taxonomy" id="1344416"/>
    <lineage>
        <taxon>Eukaryota</taxon>
        <taxon>Fungi</taxon>
        <taxon>Fungi incertae sedis</taxon>
        <taxon>Chytridiomycota</taxon>
        <taxon>Chytridiomycota incertae sedis</taxon>
        <taxon>Monoblepharidomycetes</taxon>
        <taxon>Monoblepharidales</taxon>
        <taxon>Gonapodyaceae</taxon>
        <taxon>Gonapodya</taxon>
    </lineage>
</organism>
<dbReference type="STRING" id="1344416.A0A139A559"/>
<gene>
    <name evidence="7" type="ORF">M427DRAFT_72452</name>
</gene>
<evidence type="ECO:0000313" key="8">
    <source>
        <dbReference type="Proteomes" id="UP000070544"/>
    </source>
</evidence>
<dbReference type="PROSITE" id="PS50102">
    <property type="entry name" value="RRM"/>
    <property type="match status" value="3"/>
</dbReference>
<dbReference type="Pfam" id="PF00076">
    <property type="entry name" value="RRM_1"/>
    <property type="match status" value="3"/>
</dbReference>
<proteinExistence type="predicted"/>
<feature type="domain" description="RRM" evidence="6">
    <location>
        <begin position="326"/>
        <end position="404"/>
    </location>
</feature>
<feature type="domain" description="RRM" evidence="6">
    <location>
        <begin position="467"/>
        <end position="550"/>
    </location>
</feature>
<dbReference type="InterPro" id="IPR012677">
    <property type="entry name" value="Nucleotide-bd_a/b_plait_sf"/>
</dbReference>
<dbReference type="InterPro" id="IPR000504">
    <property type="entry name" value="RRM_dom"/>
</dbReference>
<evidence type="ECO:0000256" key="5">
    <source>
        <dbReference type="SAM" id="MobiDB-lite"/>
    </source>
</evidence>
<feature type="domain" description="RRM" evidence="6">
    <location>
        <begin position="227"/>
        <end position="304"/>
    </location>
</feature>
<dbReference type="NCBIfam" id="TIGR01622">
    <property type="entry name" value="SF-CC1"/>
    <property type="match status" value="1"/>
</dbReference>
<feature type="compositionally biased region" description="Basic and acidic residues" evidence="5">
    <location>
        <begin position="20"/>
        <end position="191"/>
    </location>
</feature>
<dbReference type="CDD" id="cd12284">
    <property type="entry name" value="RRM2_RBM23_RBM39"/>
    <property type="match status" value="1"/>
</dbReference>
<dbReference type="OrthoDB" id="5411533at2759"/>
<dbReference type="Gene3D" id="3.30.70.330">
    <property type="match status" value="3"/>
</dbReference>
<dbReference type="SMART" id="SM00360">
    <property type="entry name" value="RRM"/>
    <property type="match status" value="3"/>
</dbReference>
<evidence type="ECO:0000256" key="4">
    <source>
        <dbReference type="PROSITE-ProRule" id="PRU00176"/>
    </source>
</evidence>
<name>A0A139A559_GONPJ</name>
<accession>A0A139A559</accession>
<dbReference type="PANTHER" id="PTHR48036">
    <property type="entry name" value="SPLICING FACTOR (PAD-1), PUTATIVE (AFU_ORTHOLOGUE AFUA_1G15810)-RELATED"/>
    <property type="match status" value="1"/>
</dbReference>
<evidence type="ECO:0000259" key="6">
    <source>
        <dbReference type="PROSITE" id="PS50102"/>
    </source>
</evidence>
<dbReference type="SUPFAM" id="SSF54928">
    <property type="entry name" value="RNA-binding domain, RBD"/>
    <property type="match status" value="3"/>
</dbReference>
<dbReference type="GO" id="GO:0006397">
    <property type="term" value="P:mRNA processing"/>
    <property type="evidence" value="ECO:0007669"/>
    <property type="project" value="InterPro"/>
</dbReference>
<keyword evidence="2" id="KW-0677">Repeat</keyword>
<dbReference type="AlphaFoldDB" id="A0A139A559"/>
<dbReference type="CDD" id="cd12283">
    <property type="entry name" value="RRM1_RBM39_like"/>
    <property type="match status" value="1"/>
</dbReference>
<dbReference type="SMART" id="SM00361">
    <property type="entry name" value="RRM_1"/>
    <property type="match status" value="2"/>
</dbReference>
<keyword evidence="8" id="KW-1185">Reference proteome</keyword>
<evidence type="ECO:0000256" key="3">
    <source>
        <dbReference type="ARBA" id="ARBA00022884"/>
    </source>
</evidence>
<dbReference type="GO" id="GO:1990446">
    <property type="term" value="F:U1 snRNP binding"/>
    <property type="evidence" value="ECO:0007669"/>
    <property type="project" value="EnsemblFungi"/>
</dbReference>
<protein>
    <submittedName>
        <fullName evidence="7">Splicing factor, CC1-like protein</fullName>
    </submittedName>
</protein>
<dbReference type="InterPro" id="IPR003954">
    <property type="entry name" value="RRM_euk-type"/>
</dbReference>
<keyword evidence="3 4" id="KW-0694">RNA-binding</keyword>
<dbReference type="InterPro" id="IPR006509">
    <property type="entry name" value="RBM39_SF"/>
</dbReference>
<keyword evidence="1" id="KW-0597">Phosphoprotein</keyword>
<feature type="compositionally biased region" description="Basic and acidic residues" evidence="5">
    <location>
        <begin position="199"/>
        <end position="210"/>
    </location>
</feature>
<evidence type="ECO:0000256" key="1">
    <source>
        <dbReference type="ARBA" id="ARBA00022553"/>
    </source>
</evidence>